<accession>A0A451DQ37</accession>
<gene>
    <name evidence="9 13" type="primary">thiE</name>
    <name evidence="13" type="ORF">ERCISPPA3004_664</name>
</gene>
<evidence type="ECO:0000256" key="1">
    <source>
        <dbReference type="ARBA" id="ARBA00005165"/>
    </source>
</evidence>
<keyword evidence="3 9" id="KW-0479">Metal-binding</keyword>
<evidence type="ECO:0000256" key="7">
    <source>
        <dbReference type="ARBA" id="ARBA00047851"/>
    </source>
</evidence>
<feature type="binding site" evidence="9">
    <location>
        <begin position="135"/>
        <end position="137"/>
    </location>
    <ligand>
        <name>2-[(2R,5Z)-2-carboxy-4-methylthiazol-5(2H)-ylidene]ethyl phosphate</name>
        <dbReference type="ChEBI" id="CHEBI:62899"/>
    </ligand>
</feature>
<comment type="pathway">
    <text evidence="1 9 11">Cofactor biosynthesis; thiamine diphosphate biosynthesis; thiamine phosphate from 4-amino-2-methyl-5-diphosphomethylpyrimidine and 4-methyl-5-(2-phosphoethyl)-thiazole: step 1/1.</text>
</comment>
<dbReference type="RefSeq" id="WP_157990711.1">
    <property type="nucleotide sequence ID" value="NZ_LR217736.1"/>
</dbReference>
<evidence type="ECO:0000256" key="6">
    <source>
        <dbReference type="ARBA" id="ARBA00047334"/>
    </source>
</evidence>
<dbReference type="AlphaFoldDB" id="A0A451DQ37"/>
<dbReference type="PANTHER" id="PTHR20857">
    <property type="entry name" value="THIAMINE-PHOSPHATE PYROPHOSPHORYLASE"/>
    <property type="match status" value="1"/>
</dbReference>
<protein>
    <recommendedName>
        <fullName evidence="9">Thiamine-phosphate synthase</fullName>
        <shortName evidence="9">TP synthase</shortName>
        <shortName evidence="9">TPS</shortName>
        <ecNumber evidence="9">2.5.1.3</ecNumber>
    </recommendedName>
    <alternativeName>
        <fullName evidence="9">Thiamine-phosphate pyrophosphorylase</fullName>
        <shortName evidence="9">TMP pyrophosphorylase</shortName>
        <shortName evidence="9">TMP-PPase</shortName>
    </alternativeName>
</protein>
<evidence type="ECO:0000256" key="5">
    <source>
        <dbReference type="ARBA" id="ARBA00022977"/>
    </source>
</evidence>
<comment type="cofactor">
    <cofactor evidence="9">
        <name>Mg(2+)</name>
        <dbReference type="ChEBI" id="CHEBI:18420"/>
    </cofactor>
    <text evidence="9">Binds 1 Mg(2+) ion per subunit.</text>
</comment>
<dbReference type="InterPro" id="IPR034291">
    <property type="entry name" value="TMP_synthase"/>
</dbReference>
<dbReference type="HAMAP" id="MF_00097">
    <property type="entry name" value="TMP_synthase"/>
    <property type="match status" value="1"/>
</dbReference>
<comment type="function">
    <text evidence="9">Condenses 4-methyl-5-(beta-hydroxyethyl)thiazole monophosphate (THZ-P) and 2-methyl-4-amino-5-hydroxymethyl pyrimidine pyrophosphate (HMP-PP) to form thiamine monophosphate (TMP).</text>
</comment>
<dbReference type="Gene3D" id="3.20.20.70">
    <property type="entry name" value="Aldolase class I"/>
    <property type="match status" value="1"/>
</dbReference>
<dbReference type="GO" id="GO:0009229">
    <property type="term" value="P:thiamine diphosphate biosynthetic process"/>
    <property type="evidence" value="ECO:0007669"/>
    <property type="project" value="UniProtKB-UniRule"/>
</dbReference>
<name>A0A451DQ37_9GAMM</name>
<keyword evidence="2 9" id="KW-0808">Transferase</keyword>
<feature type="binding site" evidence="9">
    <location>
        <position position="167"/>
    </location>
    <ligand>
        <name>2-[(2R,5Z)-2-carboxy-4-methylthiazol-5(2H)-ylidene]ethyl phosphate</name>
        <dbReference type="ChEBI" id="CHEBI:62899"/>
    </ligand>
</feature>
<evidence type="ECO:0000313" key="14">
    <source>
        <dbReference type="Proteomes" id="UP000294392"/>
    </source>
</evidence>
<dbReference type="Pfam" id="PF02581">
    <property type="entry name" value="TMP-TENI"/>
    <property type="match status" value="1"/>
</dbReference>
<feature type="binding site" evidence="9">
    <location>
        <begin position="38"/>
        <end position="42"/>
    </location>
    <ligand>
        <name>4-amino-2-methyl-5-(diphosphooxymethyl)pyrimidine</name>
        <dbReference type="ChEBI" id="CHEBI:57841"/>
    </ligand>
</feature>
<geneLocation type="plasmid" evidence="13">
    <name>pBioThi</name>
</geneLocation>
<dbReference type="InterPro" id="IPR036206">
    <property type="entry name" value="ThiamineP_synth_sf"/>
</dbReference>
<dbReference type="UniPathway" id="UPA00060">
    <property type="reaction ID" value="UER00141"/>
</dbReference>
<comment type="similarity">
    <text evidence="9 10">Belongs to the thiamine-phosphate synthase family.</text>
</comment>
<dbReference type="GO" id="GO:0005737">
    <property type="term" value="C:cytoplasm"/>
    <property type="evidence" value="ECO:0007669"/>
    <property type="project" value="TreeGrafter"/>
</dbReference>
<evidence type="ECO:0000313" key="13">
    <source>
        <dbReference type="EMBL" id="VFP88910.1"/>
    </source>
</evidence>
<dbReference type="OrthoDB" id="9810880at2"/>
<keyword evidence="5 9" id="KW-0784">Thiamine biosynthesis</keyword>
<sequence length="212" mass="23669">MNFNNNFLSVPHRLGLYPVVDSLLWLRRMLESGVTTVQLRLKDKPQEQLSSDIKSAIFLGREYKARVFINDYWEFAIRYKAYGVHLGQEDMDKANFSAICRSGLRIGLSTHNETELLRALTWGPSYIALGHIFPTTTKKMSSHPQGLSKLKNMVSKLPHIPTVAIGGITLDRVDEVLACGVGGIAVVSAITCARDWRQATASLKLKIEGCEH</sequence>
<feature type="domain" description="Thiamine phosphate synthase/TenI" evidence="12">
    <location>
        <begin position="22"/>
        <end position="190"/>
    </location>
</feature>
<dbReference type="NCBIfam" id="NF002904">
    <property type="entry name" value="PRK03512.1"/>
    <property type="match status" value="1"/>
</dbReference>
<dbReference type="Proteomes" id="UP000294392">
    <property type="component" value="Plasmid pBioThi"/>
</dbReference>
<evidence type="ECO:0000256" key="2">
    <source>
        <dbReference type="ARBA" id="ARBA00022679"/>
    </source>
</evidence>
<proteinExistence type="inferred from homology"/>
<evidence type="ECO:0000256" key="11">
    <source>
        <dbReference type="RuleBase" id="RU004253"/>
    </source>
</evidence>
<dbReference type="FunFam" id="3.20.20.70:FF:000064">
    <property type="entry name" value="Thiamine-phosphate synthase"/>
    <property type="match status" value="1"/>
</dbReference>
<dbReference type="PANTHER" id="PTHR20857:SF15">
    <property type="entry name" value="THIAMINE-PHOSPHATE SYNTHASE"/>
    <property type="match status" value="1"/>
</dbReference>
<evidence type="ECO:0000256" key="3">
    <source>
        <dbReference type="ARBA" id="ARBA00022723"/>
    </source>
</evidence>
<dbReference type="InterPro" id="IPR022998">
    <property type="entry name" value="ThiamineP_synth_TenI"/>
</dbReference>
<evidence type="ECO:0000256" key="8">
    <source>
        <dbReference type="ARBA" id="ARBA00047883"/>
    </source>
</evidence>
<evidence type="ECO:0000259" key="12">
    <source>
        <dbReference type="Pfam" id="PF02581"/>
    </source>
</evidence>
<dbReference type="EC" id="2.5.1.3" evidence="9"/>
<comment type="catalytic activity">
    <reaction evidence="8 9 10">
        <text>2-[(2R,5Z)-2-carboxy-4-methylthiazol-5(2H)-ylidene]ethyl phosphate + 4-amino-2-methyl-5-(diphosphooxymethyl)pyrimidine + 2 H(+) = thiamine phosphate + CO2 + diphosphate</text>
        <dbReference type="Rhea" id="RHEA:47844"/>
        <dbReference type="ChEBI" id="CHEBI:15378"/>
        <dbReference type="ChEBI" id="CHEBI:16526"/>
        <dbReference type="ChEBI" id="CHEBI:33019"/>
        <dbReference type="ChEBI" id="CHEBI:37575"/>
        <dbReference type="ChEBI" id="CHEBI:57841"/>
        <dbReference type="ChEBI" id="CHEBI:62899"/>
        <dbReference type="EC" id="2.5.1.3"/>
    </reaction>
</comment>
<organism evidence="13 14">
    <name type="scientific">Candidatus Erwinia haradaeae</name>
    <dbReference type="NCBI Taxonomy" id="1922217"/>
    <lineage>
        <taxon>Bacteria</taxon>
        <taxon>Pseudomonadati</taxon>
        <taxon>Pseudomonadota</taxon>
        <taxon>Gammaproteobacteria</taxon>
        <taxon>Enterobacterales</taxon>
        <taxon>Erwiniaceae</taxon>
        <taxon>Erwinia</taxon>
    </lineage>
</organism>
<dbReference type="GO" id="GO:0004789">
    <property type="term" value="F:thiamine-phosphate diphosphorylase activity"/>
    <property type="evidence" value="ECO:0007669"/>
    <property type="project" value="UniProtKB-UniRule"/>
</dbReference>
<keyword evidence="13" id="KW-0614">Plasmid</keyword>
<feature type="binding site" evidence="9">
    <location>
        <position position="71"/>
    </location>
    <ligand>
        <name>Mg(2+)</name>
        <dbReference type="ChEBI" id="CHEBI:18420"/>
    </ligand>
</feature>
<dbReference type="SUPFAM" id="SSF51391">
    <property type="entry name" value="Thiamin phosphate synthase"/>
    <property type="match status" value="1"/>
</dbReference>
<evidence type="ECO:0000256" key="10">
    <source>
        <dbReference type="RuleBase" id="RU003826"/>
    </source>
</evidence>
<dbReference type="GO" id="GO:0000287">
    <property type="term" value="F:magnesium ion binding"/>
    <property type="evidence" value="ECO:0007669"/>
    <property type="project" value="UniProtKB-UniRule"/>
</dbReference>
<reference evidence="13 14" key="1">
    <citation type="submission" date="2019-02" db="EMBL/GenBank/DDBJ databases">
        <authorList>
            <person name="Manzano-Marin A."/>
            <person name="Manzano-Marin A."/>
        </authorList>
    </citation>
    <scope>NUCLEOTIDE SEQUENCE [LARGE SCALE GENOMIC DNA]</scope>
    <source>
        <strain evidence="13 14">ErCisplendens</strain>
        <plasmid evidence="14">pbiothi</plasmid>
    </source>
</reference>
<dbReference type="CDD" id="cd00564">
    <property type="entry name" value="TMP_TenI"/>
    <property type="match status" value="1"/>
</dbReference>
<feature type="binding site" evidence="9">
    <location>
        <begin position="187"/>
        <end position="188"/>
    </location>
    <ligand>
        <name>2-[(2R,5Z)-2-carboxy-4-methylthiazol-5(2H)-ylidene]ethyl phosphate</name>
        <dbReference type="ChEBI" id="CHEBI:62899"/>
    </ligand>
</feature>
<feature type="binding site" evidence="9">
    <location>
        <position position="138"/>
    </location>
    <ligand>
        <name>4-amino-2-methyl-5-(diphosphooxymethyl)pyrimidine</name>
        <dbReference type="ChEBI" id="CHEBI:57841"/>
    </ligand>
</feature>
<evidence type="ECO:0000256" key="9">
    <source>
        <dbReference type="HAMAP-Rule" id="MF_00097"/>
    </source>
</evidence>
<comment type="catalytic activity">
    <reaction evidence="6 9 10">
        <text>4-methyl-5-(2-phosphooxyethyl)-thiazole + 4-amino-2-methyl-5-(diphosphooxymethyl)pyrimidine + H(+) = thiamine phosphate + diphosphate</text>
        <dbReference type="Rhea" id="RHEA:22328"/>
        <dbReference type="ChEBI" id="CHEBI:15378"/>
        <dbReference type="ChEBI" id="CHEBI:33019"/>
        <dbReference type="ChEBI" id="CHEBI:37575"/>
        <dbReference type="ChEBI" id="CHEBI:57841"/>
        <dbReference type="ChEBI" id="CHEBI:58296"/>
        <dbReference type="EC" id="2.5.1.3"/>
    </reaction>
</comment>
<comment type="catalytic activity">
    <reaction evidence="7 9 10">
        <text>2-(2-carboxy-4-methylthiazol-5-yl)ethyl phosphate + 4-amino-2-methyl-5-(diphosphooxymethyl)pyrimidine + 2 H(+) = thiamine phosphate + CO2 + diphosphate</text>
        <dbReference type="Rhea" id="RHEA:47848"/>
        <dbReference type="ChEBI" id="CHEBI:15378"/>
        <dbReference type="ChEBI" id="CHEBI:16526"/>
        <dbReference type="ChEBI" id="CHEBI:33019"/>
        <dbReference type="ChEBI" id="CHEBI:37575"/>
        <dbReference type="ChEBI" id="CHEBI:57841"/>
        <dbReference type="ChEBI" id="CHEBI:62890"/>
        <dbReference type="EC" id="2.5.1.3"/>
    </reaction>
</comment>
<dbReference type="NCBIfam" id="TIGR00693">
    <property type="entry name" value="thiE"/>
    <property type="match status" value="1"/>
</dbReference>
<feature type="binding site" evidence="9">
    <location>
        <position position="109"/>
    </location>
    <ligand>
        <name>4-amino-2-methyl-5-(diphosphooxymethyl)pyrimidine</name>
        <dbReference type="ChEBI" id="CHEBI:57841"/>
    </ligand>
</feature>
<dbReference type="InterPro" id="IPR013785">
    <property type="entry name" value="Aldolase_TIM"/>
</dbReference>
<keyword evidence="4 9" id="KW-0460">Magnesium</keyword>
<evidence type="ECO:0000256" key="4">
    <source>
        <dbReference type="ARBA" id="ARBA00022842"/>
    </source>
</evidence>
<dbReference type="EMBL" id="LR217736">
    <property type="protein sequence ID" value="VFP88910.1"/>
    <property type="molecule type" value="Genomic_DNA"/>
</dbReference>
<dbReference type="GO" id="GO:0009228">
    <property type="term" value="P:thiamine biosynthetic process"/>
    <property type="evidence" value="ECO:0007669"/>
    <property type="project" value="UniProtKB-KW"/>
</dbReference>
<feature type="binding site" evidence="9">
    <location>
        <position position="90"/>
    </location>
    <ligand>
        <name>Mg(2+)</name>
        <dbReference type="ChEBI" id="CHEBI:18420"/>
    </ligand>
</feature>
<feature type="binding site" evidence="9">
    <location>
        <position position="70"/>
    </location>
    <ligand>
        <name>4-amino-2-methyl-5-(diphosphooxymethyl)pyrimidine</name>
        <dbReference type="ChEBI" id="CHEBI:57841"/>
    </ligand>
</feature>